<keyword evidence="2" id="KW-0805">Transcription regulation</keyword>
<protein>
    <submittedName>
        <fullName evidence="7">TetR family transcriptional regulator</fullName>
    </submittedName>
</protein>
<dbReference type="InterPro" id="IPR013572">
    <property type="entry name" value="Tscrpt_reg_MAATS_C"/>
</dbReference>
<reference evidence="7 8" key="1">
    <citation type="submission" date="2021-06" db="EMBL/GenBank/DDBJ databases">
        <title>Bacterium isolated from marine sediment.</title>
        <authorList>
            <person name="Zhu K.-L."/>
            <person name="Du Z.-J."/>
            <person name="Liang Q.-Y."/>
        </authorList>
    </citation>
    <scope>NUCLEOTIDE SEQUENCE [LARGE SCALE GENOMIC DNA]</scope>
    <source>
        <strain evidence="7 8">A346</strain>
    </source>
</reference>
<dbReference type="InterPro" id="IPR001647">
    <property type="entry name" value="HTH_TetR"/>
</dbReference>
<dbReference type="PROSITE" id="PS50977">
    <property type="entry name" value="HTH_TETR_2"/>
    <property type="match status" value="1"/>
</dbReference>
<feature type="DNA-binding region" description="H-T-H motif" evidence="5">
    <location>
        <begin position="33"/>
        <end position="52"/>
    </location>
</feature>
<evidence type="ECO:0000256" key="3">
    <source>
        <dbReference type="ARBA" id="ARBA00023125"/>
    </source>
</evidence>
<proteinExistence type="predicted"/>
<dbReference type="InterPro" id="IPR050109">
    <property type="entry name" value="HTH-type_TetR-like_transc_reg"/>
</dbReference>
<evidence type="ECO:0000256" key="5">
    <source>
        <dbReference type="PROSITE-ProRule" id="PRU00335"/>
    </source>
</evidence>
<dbReference type="Pfam" id="PF08361">
    <property type="entry name" value="TetR_C_2"/>
    <property type="match status" value="1"/>
</dbReference>
<gene>
    <name evidence="7" type="ORF">KTN04_14865</name>
</gene>
<evidence type="ECO:0000259" key="6">
    <source>
        <dbReference type="PROSITE" id="PS50977"/>
    </source>
</evidence>
<sequence>MARKTPEEAARTRRHLIDTALVLFSRQGIENTTLKQVAAAAGVTHGALYWHFRNRADLLQHIHHHQALPFEAHYLEQRQGVHQDALAALRLYVQGVLTAFVRQPAMAALYRVFYMPSAPIADLSALQAELIQNRRQWCDQLRYFLKQARKQKQLPKNCAPRATAFLMQTALEGVLQAWLRSEGEFDLNQQGEALLSLLLGGLAQE</sequence>
<keyword evidence="1" id="KW-0678">Repressor</keyword>
<name>A0ABS6ME75_9GAMM</name>
<keyword evidence="4" id="KW-0804">Transcription</keyword>
<dbReference type="Proteomes" id="UP000755551">
    <property type="component" value="Unassembled WGS sequence"/>
</dbReference>
<dbReference type="PANTHER" id="PTHR30055:SF240">
    <property type="entry name" value="HTH-TYPE TRANSCRIPTIONAL REGULATOR ACRR"/>
    <property type="match status" value="1"/>
</dbReference>
<feature type="domain" description="HTH tetR-type" evidence="6">
    <location>
        <begin position="10"/>
        <end position="70"/>
    </location>
</feature>
<evidence type="ECO:0000256" key="2">
    <source>
        <dbReference type="ARBA" id="ARBA00023015"/>
    </source>
</evidence>
<dbReference type="RefSeq" id="WP_217336025.1">
    <property type="nucleotide sequence ID" value="NZ_JAHQZT010000030.1"/>
</dbReference>
<dbReference type="Pfam" id="PF00440">
    <property type="entry name" value="TetR_N"/>
    <property type="match status" value="1"/>
</dbReference>
<dbReference type="PANTHER" id="PTHR30055">
    <property type="entry name" value="HTH-TYPE TRANSCRIPTIONAL REGULATOR RUTR"/>
    <property type="match status" value="1"/>
</dbReference>
<organism evidence="7 8">
    <name type="scientific">Marinobacterium weihaiense</name>
    <dbReference type="NCBI Taxonomy" id="2851016"/>
    <lineage>
        <taxon>Bacteria</taxon>
        <taxon>Pseudomonadati</taxon>
        <taxon>Pseudomonadota</taxon>
        <taxon>Gammaproteobacteria</taxon>
        <taxon>Oceanospirillales</taxon>
        <taxon>Oceanospirillaceae</taxon>
        <taxon>Marinobacterium</taxon>
    </lineage>
</organism>
<keyword evidence="3 5" id="KW-0238">DNA-binding</keyword>
<evidence type="ECO:0000256" key="4">
    <source>
        <dbReference type="ARBA" id="ARBA00023163"/>
    </source>
</evidence>
<evidence type="ECO:0000313" key="8">
    <source>
        <dbReference type="Proteomes" id="UP000755551"/>
    </source>
</evidence>
<dbReference type="EMBL" id="JAHQZT010000030">
    <property type="protein sequence ID" value="MBV0934618.1"/>
    <property type="molecule type" value="Genomic_DNA"/>
</dbReference>
<evidence type="ECO:0000256" key="1">
    <source>
        <dbReference type="ARBA" id="ARBA00022491"/>
    </source>
</evidence>
<accession>A0ABS6ME75</accession>
<evidence type="ECO:0000313" key="7">
    <source>
        <dbReference type="EMBL" id="MBV0934618.1"/>
    </source>
</evidence>
<comment type="caution">
    <text evidence="7">The sequence shown here is derived from an EMBL/GenBank/DDBJ whole genome shotgun (WGS) entry which is preliminary data.</text>
</comment>
<keyword evidence="8" id="KW-1185">Reference proteome</keyword>